<feature type="region of interest" description="Disordered" evidence="1">
    <location>
        <begin position="32"/>
        <end position="52"/>
    </location>
</feature>
<protein>
    <submittedName>
        <fullName evidence="3">Uncharacterized protein</fullName>
    </submittedName>
</protein>
<proteinExistence type="predicted"/>
<keyword evidence="4" id="KW-1185">Reference proteome</keyword>
<keyword evidence="2" id="KW-1133">Transmembrane helix</keyword>
<evidence type="ECO:0000313" key="3">
    <source>
        <dbReference type="EMBL" id="AOX17452.1"/>
    </source>
</evidence>
<dbReference type="AlphaFoldDB" id="A0A1D8UUY7"/>
<evidence type="ECO:0000313" key="4">
    <source>
        <dbReference type="Proteomes" id="UP000179145"/>
    </source>
</evidence>
<dbReference type="EMBL" id="CP014674">
    <property type="protein sequence ID" value="AOX17452.1"/>
    <property type="molecule type" value="Genomic_DNA"/>
</dbReference>
<feature type="transmembrane region" description="Helical" evidence="2">
    <location>
        <begin position="12"/>
        <end position="30"/>
    </location>
</feature>
<gene>
    <name evidence="3" type="ORF">A0U89_10220</name>
</gene>
<keyword evidence="2" id="KW-0812">Transmembrane</keyword>
<feature type="compositionally biased region" description="Basic residues" evidence="1">
    <location>
        <begin position="32"/>
        <end position="44"/>
    </location>
</feature>
<evidence type="ECO:0000256" key="2">
    <source>
        <dbReference type="SAM" id="Phobius"/>
    </source>
</evidence>
<evidence type="ECO:0000256" key="1">
    <source>
        <dbReference type="SAM" id="MobiDB-lite"/>
    </source>
</evidence>
<reference evidence="3 4" key="1">
    <citation type="journal article" date="2016" name="Microb. Cell Fact.">
        <title>Dissection of exopolysaccharide biosynthesis in Kozakia baliensis.</title>
        <authorList>
            <person name="Brandt J.U."/>
            <person name="Jakob F."/>
            <person name="Behr J."/>
            <person name="Geissler A.J."/>
            <person name="Vogel R.F."/>
        </authorList>
    </citation>
    <scope>NUCLEOTIDE SEQUENCE [LARGE SCALE GENOMIC DNA]</scope>
    <source>
        <strain evidence="3 4">DSM 14400</strain>
    </source>
</reference>
<keyword evidence="2" id="KW-0472">Membrane</keyword>
<name>A0A1D8UUY7_9PROT</name>
<sequence>MQGCEKAMCIPPAMSSLAPILMIAGSFSPMRRPKRRGFRKKQRARGASVEVQAEPSGIDSRVDEVSVRGAVAALGFTPGSLNYMRAPNGRKSCVRRVMTRATACVRSAFLVELAHG</sequence>
<organism evidence="3 4">
    <name type="scientific">Kozakia baliensis</name>
    <dbReference type="NCBI Taxonomy" id="153496"/>
    <lineage>
        <taxon>Bacteria</taxon>
        <taxon>Pseudomonadati</taxon>
        <taxon>Pseudomonadota</taxon>
        <taxon>Alphaproteobacteria</taxon>
        <taxon>Acetobacterales</taxon>
        <taxon>Acetobacteraceae</taxon>
        <taxon>Kozakia</taxon>
    </lineage>
</organism>
<dbReference type="KEGG" id="kba:A0U89_10220"/>
<dbReference type="Proteomes" id="UP000179145">
    <property type="component" value="Chromosome"/>
</dbReference>
<accession>A0A1D8UUY7</accession>